<dbReference type="Gene3D" id="2.60.40.10">
    <property type="entry name" value="Immunoglobulins"/>
    <property type="match status" value="1"/>
</dbReference>
<evidence type="ECO:0000313" key="3">
    <source>
        <dbReference type="Proteomes" id="UP001044222"/>
    </source>
</evidence>
<dbReference type="AlphaFoldDB" id="A0A9D3MP40"/>
<organism evidence="2 3">
    <name type="scientific">Anguilla anguilla</name>
    <name type="common">European freshwater eel</name>
    <name type="synonym">Muraena anguilla</name>
    <dbReference type="NCBI Taxonomy" id="7936"/>
    <lineage>
        <taxon>Eukaryota</taxon>
        <taxon>Metazoa</taxon>
        <taxon>Chordata</taxon>
        <taxon>Craniata</taxon>
        <taxon>Vertebrata</taxon>
        <taxon>Euteleostomi</taxon>
        <taxon>Actinopterygii</taxon>
        <taxon>Neopterygii</taxon>
        <taxon>Teleostei</taxon>
        <taxon>Anguilliformes</taxon>
        <taxon>Anguillidae</taxon>
        <taxon>Anguilla</taxon>
    </lineage>
</organism>
<dbReference type="EMBL" id="JAFIRN010000004">
    <property type="protein sequence ID" value="KAG5851373.1"/>
    <property type="molecule type" value="Genomic_DNA"/>
</dbReference>
<sequence length="105" mass="11560">MALLWVFGVFLMFLFRASALTDPLILISPPEVNNVTSAVLTCNLTNPLSAVKGHYWAKNGKVIEATKVDTSETYTSTACRRLTATLEESTAVSFSALQRSATRFW</sequence>
<comment type="caution">
    <text evidence="2">The sequence shown here is derived from an EMBL/GenBank/DDBJ whole genome shotgun (WGS) entry which is preliminary data.</text>
</comment>
<keyword evidence="1" id="KW-0732">Signal</keyword>
<evidence type="ECO:0000256" key="1">
    <source>
        <dbReference type="SAM" id="SignalP"/>
    </source>
</evidence>
<accession>A0A9D3MP40</accession>
<protein>
    <recommendedName>
        <fullName evidence="4">Ig-like domain-containing protein</fullName>
    </recommendedName>
</protein>
<gene>
    <name evidence="2" type="ORF">ANANG_G00092600</name>
</gene>
<reference evidence="2" key="1">
    <citation type="submission" date="2021-01" db="EMBL/GenBank/DDBJ databases">
        <title>A chromosome-scale assembly of European eel, Anguilla anguilla.</title>
        <authorList>
            <person name="Henkel C."/>
            <person name="Jong-Raadsen S.A."/>
            <person name="Dufour S."/>
            <person name="Weltzien F.-A."/>
            <person name="Palstra A.P."/>
            <person name="Pelster B."/>
            <person name="Spaink H.P."/>
            <person name="Van Den Thillart G.E."/>
            <person name="Jansen H."/>
            <person name="Zahm M."/>
            <person name="Klopp C."/>
            <person name="Cedric C."/>
            <person name="Louis A."/>
            <person name="Berthelot C."/>
            <person name="Parey E."/>
            <person name="Roest Crollius H."/>
            <person name="Montfort J."/>
            <person name="Robinson-Rechavi M."/>
            <person name="Bucao C."/>
            <person name="Bouchez O."/>
            <person name="Gislard M."/>
            <person name="Lluch J."/>
            <person name="Milhes M."/>
            <person name="Lampietro C."/>
            <person name="Lopez Roques C."/>
            <person name="Donnadieu C."/>
            <person name="Braasch I."/>
            <person name="Desvignes T."/>
            <person name="Postlethwait J."/>
            <person name="Bobe J."/>
            <person name="Guiguen Y."/>
            <person name="Dirks R."/>
        </authorList>
    </citation>
    <scope>NUCLEOTIDE SEQUENCE</scope>
    <source>
        <strain evidence="2">Tag_6206</strain>
        <tissue evidence="2">Liver</tissue>
    </source>
</reference>
<dbReference type="Proteomes" id="UP001044222">
    <property type="component" value="Unassembled WGS sequence"/>
</dbReference>
<feature type="chain" id="PRO_5039535094" description="Ig-like domain-containing protein" evidence="1">
    <location>
        <begin position="20"/>
        <end position="105"/>
    </location>
</feature>
<feature type="signal peptide" evidence="1">
    <location>
        <begin position="1"/>
        <end position="19"/>
    </location>
</feature>
<evidence type="ECO:0008006" key="4">
    <source>
        <dbReference type="Google" id="ProtNLM"/>
    </source>
</evidence>
<dbReference type="InterPro" id="IPR013783">
    <property type="entry name" value="Ig-like_fold"/>
</dbReference>
<keyword evidence="3" id="KW-1185">Reference proteome</keyword>
<proteinExistence type="predicted"/>
<evidence type="ECO:0000313" key="2">
    <source>
        <dbReference type="EMBL" id="KAG5851373.1"/>
    </source>
</evidence>
<name>A0A9D3MP40_ANGAN</name>